<comment type="caution">
    <text evidence="1">The sequence shown here is derived from an EMBL/GenBank/DDBJ whole genome shotgun (WGS) entry which is preliminary data.</text>
</comment>
<organism evidence="1">
    <name type="scientific">marine sediment metagenome</name>
    <dbReference type="NCBI Taxonomy" id="412755"/>
    <lineage>
        <taxon>unclassified sequences</taxon>
        <taxon>metagenomes</taxon>
        <taxon>ecological metagenomes</taxon>
    </lineage>
</organism>
<reference evidence="1" key="1">
    <citation type="journal article" date="2014" name="Front. Microbiol.">
        <title>High frequency of phylogenetically diverse reductive dehalogenase-homologous genes in deep subseafloor sedimentary metagenomes.</title>
        <authorList>
            <person name="Kawai M."/>
            <person name="Futagami T."/>
            <person name="Toyoda A."/>
            <person name="Takaki Y."/>
            <person name="Nishi S."/>
            <person name="Hori S."/>
            <person name="Arai W."/>
            <person name="Tsubouchi T."/>
            <person name="Morono Y."/>
            <person name="Uchiyama I."/>
            <person name="Ito T."/>
            <person name="Fujiyama A."/>
            <person name="Inagaki F."/>
            <person name="Takami H."/>
        </authorList>
    </citation>
    <scope>NUCLEOTIDE SEQUENCE</scope>
    <source>
        <strain evidence="1">Expedition CK06-06</strain>
    </source>
</reference>
<gene>
    <name evidence="1" type="ORF">S01H1_63031</name>
</gene>
<evidence type="ECO:0000313" key="1">
    <source>
        <dbReference type="EMBL" id="GAG32297.1"/>
    </source>
</evidence>
<accession>X0XA47</accession>
<dbReference type="EMBL" id="BARS01041445">
    <property type="protein sequence ID" value="GAG32297.1"/>
    <property type="molecule type" value="Genomic_DNA"/>
</dbReference>
<sequence length="118" mass="13122">IQNAIYKKLTNTLYKQAEFMMGKISERMEVIDAVARPFYEKINALAAHGPVTETQLWQAMNSIEAARKLADEEKVLLVTLFGQIVGAQKSKVVDAVVVENDNSANRKSKARLNASANR</sequence>
<feature type="non-terminal residue" evidence="1">
    <location>
        <position position="1"/>
    </location>
</feature>
<name>X0XA47_9ZZZZ</name>
<protein>
    <submittedName>
        <fullName evidence="1">Uncharacterized protein</fullName>
    </submittedName>
</protein>
<proteinExistence type="predicted"/>
<dbReference type="AlphaFoldDB" id="X0XA47"/>